<name>A0A2Z6PE93_TRISU</name>
<dbReference type="EMBL" id="DF974493">
    <property type="protein sequence ID" value="GAU48930.1"/>
    <property type="molecule type" value="Genomic_DNA"/>
</dbReference>
<gene>
    <name evidence="2" type="ORF">TSUD_373390</name>
</gene>
<sequence>MGSNVPRCLVTHTLEIHSTTWHRWKNSQCTKFEKSIPYALLCQVAGLKEYIGANPAVHQQDAVTVVHSKLSSISLSGADYENVEVQDEFYDAIAATSDEESDEDDNVVNKDRKVKLKNISWAMTDLPLQRTTAPNLCKELDPLVSPIKIDASDFQGSLRKGKDDNDTNCWTSPSGEGFKIRGKNYLKDNSKEVGGDPLLKLVAVDWLKVDKPVDQVALHGRSMVQSEAGKKLPFILVFNLQGYWMVKRAVGTKACLLGKAVTCKYFRQDNFLEIDVDIGSSSVARSVVGLVLGYVTSLVVDLAILIEAKEEEELPEYILGTVRLNRIRLESAIPFEV</sequence>
<dbReference type="PANTHER" id="PTHR12136:SF47">
    <property type="entry name" value="ENHANCED DISEASE RESISTANCE PROTEIN (DUF1336)"/>
    <property type="match status" value="1"/>
</dbReference>
<accession>A0A2Z6PE93</accession>
<evidence type="ECO:0000259" key="1">
    <source>
        <dbReference type="Pfam" id="PF07059"/>
    </source>
</evidence>
<dbReference type="Pfam" id="PF07059">
    <property type="entry name" value="EDR2_C"/>
    <property type="match status" value="1"/>
</dbReference>
<keyword evidence="3" id="KW-1185">Reference proteome</keyword>
<dbReference type="Proteomes" id="UP000242715">
    <property type="component" value="Unassembled WGS sequence"/>
</dbReference>
<dbReference type="InterPro" id="IPR045096">
    <property type="entry name" value="EDR2-like"/>
</dbReference>
<dbReference type="AlphaFoldDB" id="A0A2Z6PE93"/>
<proteinExistence type="predicted"/>
<organism evidence="2 3">
    <name type="scientific">Trifolium subterraneum</name>
    <name type="common">Subterranean clover</name>
    <dbReference type="NCBI Taxonomy" id="3900"/>
    <lineage>
        <taxon>Eukaryota</taxon>
        <taxon>Viridiplantae</taxon>
        <taxon>Streptophyta</taxon>
        <taxon>Embryophyta</taxon>
        <taxon>Tracheophyta</taxon>
        <taxon>Spermatophyta</taxon>
        <taxon>Magnoliopsida</taxon>
        <taxon>eudicotyledons</taxon>
        <taxon>Gunneridae</taxon>
        <taxon>Pentapetalae</taxon>
        <taxon>rosids</taxon>
        <taxon>fabids</taxon>
        <taxon>Fabales</taxon>
        <taxon>Fabaceae</taxon>
        <taxon>Papilionoideae</taxon>
        <taxon>50 kb inversion clade</taxon>
        <taxon>NPAAA clade</taxon>
        <taxon>Hologalegina</taxon>
        <taxon>IRL clade</taxon>
        <taxon>Trifolieae</taxon>
        <taxon>Trifolium</taxon>
    </lineage>
</organism>
<feature type="domain" description="Protein ENHANCED DISEASE RESISTANCE 2 C-terminal" evidence="1">
    <location>
        <begin position="241"/>
        <end position="327"/>
    </location>
</feature>
<reference evidence="3" key="1">
    <citation type="journal article" date="2017" name="Front. Plant Sci.">
        <title>Climate Clever Clovers: New Paradigm to Reduce the Environmental Footprint of Ruminants by Breeding Low Methanogenic Forages Utilizing Haplotype Variation.</title>
        <authorList>
            <person name="Kaur P."/>
            <person name="Appels R."/>
            <person name="Bayer P.E."/>
            <person name="Keeble-Gagnere G."/>
            <person name="Wang J."/>
            <person name="Hirakawa H."/>
            <person name="Shirasawa K."/>
            <person name="Vercoe P."/>
            <person name="Stefanova K."/>
            <person name="Durmic Z."/>
            <person name="Nichols P."/>
            <person name="Revell C."/>
            <person name="Isobe S.N."/>
            <person name="Edwards D."/>
            <person name="Erskine W."/>
        </authorList>
    </citation>
    <scope>NUCLEOTIDE SEQUENCE [LARGE SCALE GENOMIC DNA]</scope>
    <source>
        <strain evidence="3">cv. Daliak</strain>
    </source>
</reference>
<dbReference type="OrthoDB" id="9970435at2759"/>
<dbReference type="InterPro" id="IPR009769">
    <property type="entry name" value="EDR2_C"/>
</dbReference>
<protein>
    <recommendedName>
        <fullName evidence="1">Protein ENHANCED DISEASE RESISTANCE 2 C-terminal domain-containing protein</fullName>
    </recommendedName>
</protein>
<evidence type="ECO:0000313" key="3">
    <source>
        <dbReference type="Proteomes" id="UP000242715"/>
    </source>
</evidence>
<evidence type="ECO:0000313" key="2">
    <source>
        <dbReference type="EMBL" id="GAU48930.1"/>
    </source>
</evidence>
<dbReference type="PANTHER" id="PTHR12136">
    <property type="entry name" value="ENHANCED DISEASE RESISTANCE-RELATED"/>
    <property type="match status" value="1"/>
</dbReference>